<gene>
    <name evidence="7" type="ORF">BC751_2562</name>
</gene>
<comment type="similarity">
    <text evidence="6">Belongs to the dTDP-4-dehydrorhamnose 3,5-epimerase family.</text>
</comment>
<keyword evidence="6" id="KW-0413">Isomerase</keyword>
<evidence type="ECO:0000256" key="1">
    <source>
        <dbReference type="ARBA" id="ARBA00001298"/>
    </source>
</evidence>
<organism evidence="7 8">
    <name type="scientific">Cecembia calidifontis</name>
    <dbReference type="NCBI Taxonomy" id="1187080"/>
    <lineage>
        <taxon>Bacteria</taxon>
        <taxon>Pseudomonadati</taxon>
        <taxon>Bacteroidota</taxon>
        <taxon>Cytophagia</taxon>
        <taxon>Cytophagales</taxon>
        <taxon>Cyclobacteriaceae</taxon>
        <taxon>Cecembia</taxon>
    </lineage>
</organism>
<dbReference type="Pfam" id="PF00908">
    <property type="entry name" value="dTDP_sugar_isom"/>
    <property type="match status" value="1"/>
</dbReference>
<evidence type="ECO:0000313" key="7">
    <source>
        <dbReference type="EMBL" id="RZS96966.1"/>
    </source>
</evidence>
<dbReference type="PANTHER" id="PTHR21047:SF2">
    <property type="entry name" value="THYMIDINE DIPHOSPHO-4-KETO-RHAMNOSE 3,5-EPIMERASE"/>
    <property type="match status" value="1"/>
</dbReference>
<comment type="function">
    <text evidence="2 6">Catalyzes the epimerization of the C3' and C5'positions of dTDP-6-deoxy-D-xylo-4-hexulose, forming dTDP-6-deoxy-L-lyxo-4-hexulose.</text>
</comment>
<accession>A0A4Q7P9Q2</accession>
<evidence type="ECO:0000313" key="8">
    <source>
        <dbReference type="Proteomes" id="UP000292209"/>
    </source>
</evidence>
<dbReference type="InterPro" id="IPR014710">
    <property type="entry name" value="RmlC-like_jellyroll"/>
</dbReference>
<dbReference type="EMBL" id="SGXG01000001">
    <property type="protein sequence ID" value="RZS96966.1"/>
    <property type="molecule type" value="Genomic_DNA"/>
</dbReference>
<reference evidence="7 8" key="1">
    <citation type="submission" date="2019-02" db="EMBL/GenBank/DDBJ databases">
        <title>Genomic Encyclopedia of Archaeal and Bacterial Type Strains, Phase II (KMG-II): from individual species to whole genera.</title>
        <authorList>
            <person name="Goeker M."/>
        </authorList>
    </citation>
    <scope>NUCLEOTIDE SEQUENCE [LARGE SCALE GENOMIC DNA]</scope>
    <source>
        <strain evidence="7 8">DSM 21411</strain>
    </source>
</reference>
<comment type="pathway">
    <text evidence="6">Carbohydrate biosynthesis; dTDP-L-rhamnose biosynthesis.</text>
</comment>
<dbReference type="GO" id="GO:0019305">
    <property type="term" value="P:dTDP-rhamnose biosynthetic process"/>
    <property type="evidence" value="ECO:0007669"/>
    <property type="project" value="UniProtKB-UniRule"/>
</dbReference>
<evidence type="ECO:0000256" key="3">
    <source>
        <dbReference type="ARBA" id="ARBA00012098"/>
    </source>
</evidence>
<comment type="catalytic activity">
    <reaction evidence="1 6">
        <text>dTDP-4-dehydro-6-deoxy-alpha-D-glucose = dTDP-4-dehydro-beta-L-rhamnose</text>
        <dbReference type="Rhea" id="RHEA:16969"/>
        <dbReference type="ChEBI" id="CHEBI:57649"/>
        <dbReference type="ChEBI" id="CHEBI:62830"/>
        <dbReference type="EC" id="5.1.3.13"/>
    </reaction>
</comment>
<dbReference type="InterPro" id="IPR011051">
    <property type="entry name" value="RmlC_Cupin_sf"/>
</dbReference>
<name>A0A4Q7P9Q2_9BACT</name>
<comment type="caution">
    <text evidence="7">The sequence shown here is derived from an EMBL/GenBank/DDBJ whole genome shotgun (WGS) entry which is preliminary data.</text>
</comment>
<evidence type="ECO:0000256" key="6">
    <source>
        <dbReference type="RuleBase" id="RU364069"/>
    </source>
</evidence>
<dbReference type="SUPFAM" id="SSF51182">
    <property type="entry name" value="RmlC-like cupins"/>
    <property type="match status" value="1"/>
</dbReference>
<dbReference type="GO" id="GO:0005829">
    <property type="term" value="C:cytosol"/>
    <property type="evidence" value="ECO:0007669"/>
    <property type="project" value="TreeGrafter"/>
</dbReference>
<dbReference type="GO" id="GO:0000271">
    <property type="term" value="P:polysaccharide biosynthetic process"/>
    <property type="evidence" value="ECO:0007669"/>
    <property type="project" value="TreeGrafter"/>
</dbReference>
<dbReference type="PANTHER" id="PTHR21047">
    <property type="entry name" value="DTDP-6-DEOXY-D-GLUCOSE-3,5 EPIMERASE"/>
    <property type="match status" value="1"/>
</dbReference>
<keyword evidence="8" id="KW-1185">Reference proteome</keyword>
<dbReference type="EC" id="5.1.3.13" evidence="3 6"/>
<dbReference type="Gene3D" id="2.60.120.10">
    <property type="entry name" value="Jelly Rolls"/>
    <property type="match status" value="1"/>
</dbReference>
<dbReference type="UniPathway" id="UPA00124"/>
<dbReference type="Proteomes" id="UP000292209">
    <property type="component" value="Unassembled WGS sequence"/>
</dbReference>
<feature type="site" description="Participates in a stacking interaction with the thymidine ring of dTDP-4-oxo-6-deoxyglucose" evidence="5">
    <location>
        <position position="138"/>
    </location>
</feature>
<proteinExistence type="inferred from homology"/>
<dbReference type="OrthoDB" id="9800680at2"/>
<dbReference type="CDD" id="cd00438">
    <property type="entry name" value="cupin_RmlC"/>
    <property type="match status" value="1"/>
</dbReference>
<dbReference type="GO" id="GO:0008830">
    <property type="term" value="F:dTDP-4-dehydrorhamnose 3,5-epimerase activity"/>
    <property type="evidence" value="ECO:0007669"/>
    <property type="project" value="UniProtKB-UniRule"/>
</dbReference>
<dbReference type="RefSeq" id="WP_130275814.1">
    <property type="nucleotide sequence ID" value="NZ_SGXG01000001.1"/>
</dbReference>
<dbReference type="NCBIfam" id="TIGR01221">
    <property type="entry name" value="rmlC"/>
    <property type="match status" value="1"/>
</dbReference>
<evidence type="ECO:0000256" key="5">
    <source>
        <dbReference type="PIRSR" id="PIRSR600888-3"/>
    </source>
</evidence>
<dbReference type="InterPro" id="IPR000888">
    <property type="entry name" value="RmlC-like"/>
</dbReference>
<evidence type="ECO:0000256" key="4">
    <source>
        <dbReference type="ARBA" id="ARBA00019595"/>
    </source>
</evidence>
<comment type="subunit">
    <text evidence="6">Homodimer.</text>
</comment>
<sequence>MIFRETSLKGAFEIEVNKIEDERGFFGRLWCENELKAHGLNVDIKQINVSFSKKKGTLRGLHFQKPPFQECKLIKCTKGAIFDVVVDLRPFSPTYKKWHGVELSGENQKMLYVPTDFAHGFITLEENTEVMFFVSQFYTPQAESGIKWNDDSINIKWPLKPKIISEKDSAFPDFSSFEINI</sequence>
<dbReference type="AlphaFoldDB" id="A0A4Q7P9Q2"/>
<evidence type="ECO:0000256" key="2">
    <source>
        <dbReference type="ARBA" id="ARBA00001997"/>
    </source>
</evidence>
<protein>
    <recommendedName>
        <fullName evidence="4 6">dTDP-4-dehydrorhamnose 3,5-epimerase</fullName>
        <ecNumber evidence="3 6">5.1.3.13</ecNumber>
    </recommendedName>
    <alternativeName>
        <fullName evidence="6">Thymidine diphospho-4-keto-rhamnose 3,5-epimerase</fullName>
    </alternativeName>
</protein>